<dbReference type="HOGENOM" id="CLU_3069517_0_0_1"/>
<evidence type="ECO:0000313" key="1">
    <source>
        <dbReference type="EMBL" id="KIM80954.1"/>
    </source>
</evidence>
<keyword evidence="2" id="KW-1185">Reference proteome</keyword>
<name>A0A0C3FMF4_PILCF</name>
<sequence length="53" mass="5717">MQRPGLLGMSFSIYVADPQSGTCRHTRAVVISYAPLFVERPGGLAHLLVQSST</sequence>
<proteinExistence type="predicted"/>
<reference evidence="2" key="2">
    <citation type="submission" date="2015-01" db="EMBL/GenBank/DDBJ databases">
        <title>Evolutionary Origins and Diversification of the Mycorrhizal Mutualists.</title>
        <authorList>
            <consortium name="DOE Joint Genome Institute"/>
            <consortium name="Mycorrhizal Genomics Consortium"/>
            <person name="Kohler A."/>
            <person name="Kuo A."/>
            <person name="Nagy L.G."/>
            <person name="Floudas D."/>
            <person name="Copeland A."/>
            <person name="Barry K.W."/>
            <person name="Cichocki N."/>
            <person name="Veneault-Fourrey C."/>
            <person name="LaButti K."/>
            <person name="Lindquist E.A."/>
            <person name="Lipzen A."/>
            <person name="Lundell T."/>
            <person name="Morin E."/>
            <person name="Murat C."/>
            <person name="Riley R."/>
            <person name="Ohm R."/>
            <person name="Sun H."/>
            <person name="Tunlid A."/>
            <person name="Henrissat B."/>
            <person name="Grigoriev I.V."/>
            <person name="Hibbett D.S."/>
            <person name="Martin F."/>
        </authorList>
    </citation>
    <scope>NUCLEOTIDE SEQUENCE [LARGE SCALE GENOMIC DNA]</scope>
    <source>
        <strain evidence="2">F 1598</strain>
    </source>
</reference>
<accession>A0A0C3FMF4</accession>
<gene>
    <name evidence="1" type="ORF">PILCRDRAFT_821812</name>
</gene>
<protein>
    <submittedName>
        <fullName evidence="1">Uncharacterized protein</fullName>
    </submittedName>
</protein>
<dbReference type="AlphaFoldDB" id="A0A0C3FMF4"/>
<reference evidence="1 2" key="1">
    <citation type="submission" date="2014-04" db="EMBL/GenBank/DDBJ databases">
        <authorList>
            <consortium name="DOE Joint Genome Institute"/>
            <person name="Kuo A."/>
            <person name="Tarkka M."/>
            <person name="Buscot F."/>
            <person name="Kohler A."/>
            <person name="Nagy L.G."/>
            <person name="Floudas D."/>
            <person name="Copeland A."/>
            <person name="Barry K.W."/>
            <person name="Cichocki N."/>
            <person name="Veneault-Fourrey C."/>
            <person name="LaButti K."/>
            <person name="Lindquist E.A."/>
            <person name="Lipzen A."/>
            <person name="Lundell T."/>
            <person name="Morin E."/>
            <person name="Murat C."/>
            <person name="Sun H."/>
            <person name="Tunlid A."/>
            <person name="Henrissat B."/>
            <person name="Grigoriev I.V."/>
            <person name="Hibbett D.S."/>
            <person name="Martin F."/>
            <person name="Nordberg H.P."/>
            <person name="Cantor M.N."/>
            <person name="Hua S.X."/>
        </authorList>
    </citation>
    <scope>NUCLEOTIDE SEQUENCE [LARGE SCALE GENOMIC DNA]</scope>
    <source>
        <strain evidence="1 2">F 1598</strain>
    </source>
</reference>
<dbReference type="Proteomes" id="UP000054166">
    <property type="component" value="Unassembled WGS sequence"/>
</dbReference>
<evidence type="ECO:0000313" key="2">
    <source>
        <dbReference type="Proteomes" id="UP000054166"/>
    </source>
</evidence>
<organism evidence="1 2">
    <name type="scientific">Piloderma croceum (strain F 1598)</name>
    <dbReference type="NCBI Taxonomy" id="765440"/>
    <lineage>
        <taxon>Eukaryota</taxon>
        <taxon>Fungi</taxon>
        <taxon>Dikarya</taxon>
        <taxon>Basidiomycota</taxon>
        <taxon>Agaricomycotina</taxon>
        <taxon>Agaricomycetes</taxon>
        <taxon>Agaricomycetidae</taxon>
        <taxon>Atheliales</taxon>
        <taxon>Atheliaceae</taxon>
        <taxon>Piloderma</taxon>
    </lineage>
</organism>
<dbReference type="EMBL" id="KN833001">
    <property type="protein sequence ID" value="KIM80954.1"/>
    <property type="molecule type" value="Genomic_DNA"/>
</dbReference>
<dbReference type="InParanoid" id="A0A0C3FMF4"/>